<proteinExistence type="predicted"/>
<protein>
    <submittedName>
        <fullName evidence="1">Uncharacterized protein</fullName>
    </submittedName>
</protein>
<keyword evidence="2" id="KW-1185">Reference proteome</keyword>
<name>A0A165UH10_9AGAM</name>
<dbReference type="Proteomes" id="UP000076761">
    <property type="component" value="Unassembled WGS sequence"/>
</dbReference>
<dbReference type="EMBL" id="KV425559">
    <property type="protein sequence ID" value="KZT28147.1"/>
    <property type="molecule type" value="Genomic_DNA"/>
</dbReference>
<accession>A0A165UH10</accession>
<gene>
    <name evidence="1" type="ORF">NEOLEDRAFT_962599</name>
</gene>
<evidence type="ECO:0000313" key="2">
    <source>
        <dbReference type="Proteomes" id="UP000076761"/>
    </source>
</evidence>
<organism evidence="1 2">
    <name type="scientific">Neolentinus lepideus HHB14362 ss-1</name>
    <dbReference type="NCBI Taxonomy" id="1314782"/>
    <lineage>
        <taxon>Eukaryota</taxon>
        <taxon>Fungi</taxon>
        <taxon>Dikarya</taxon>
        <taxon>Basidiomycota</taxon>
        <taxon>Agaricomycotina</taxon>
        <taxon>Agaricomycetes</taxon>
        <taxon>Gloeophyllales</taxon>
        <taxon>Gloeophyllaceae</taxon>
        <taxon>Neolentinus</taxon>
    </lineage>
</organism>
<dbReference type="InParanoid" id="A0A165UH10"/>
<sequence length="97" mass="11224">MHDVLFCSLFHPTLANHHQHPHQSKINTMYKGNMILQCEDYDVKESSGRRYTEPINVYEESTGSSDRDIGLRICVERSLDISRALWLIQHLRRGVAG</sequence>
<dbReference type="AlphaFoldDB" id="A0A165UH10"/>
<reference evidence="1 2" key="1">
    <citation type="journal article" date="2016" name="Mol. Biol. Evol.">
        <title>Comparative Genomics of Early-Diverging Mushroom-Forming Fungi Provides Insights into the Origins of Lignocellulose Decay Capabilities.</title>
        <authorList>
            <person name="Nagy L.G."/>
            <person name="Riley R."/>
            <person name="Tritt A."/>
            <person name="Adam C."/>
            <person name="Daum C."/>
            <person name="Floudas D."/>
            <person name="Sun H."/>
            <person name="Yadav J.S."/>
            <person name="Pangilinan J."/>
            <person name="Larsson K.H."/>
            <person name="Matsuura K."/>
            <person name="Barry K."/>
            <person name="Labutti K."/>
            <person name="Kuo R."/>
            <person name="Ohm R.A."/>
            <person name="Bhattacharya S.S."/>
            <person name="Shirouzu T."/>
            <person name="Yoshinaga Y."/>
            <person name="Martin F.M."/>
            <person name="Grigoriev I.V."/>
            <person name="Hibbett D.S."/>
        </authorList>
    </citation>
    <scope>NUCLEOTIDE SEQUENCE [LARGE SCALE GENOMIC DNA]</scope>
    <source>
        <strain evidence="1 2">HHB14362 ss-1</strain>
    </source>
</reference>
<evidence type="ECO:0000313" key="1">
    <source>
        <dbReference type="EMBL" id="KZT28147.1"/>
    </source>
</evidence>